<dbReference type="EMBL" id="BMGY01000015">
    <property type="protein sequence ID" value="GGH85459.1"/>
    <property type="molecule type" value="Genomic_DNA"/>
</dbReference>
<evidence type="ECO:0000256" key="1">
    <source>
        <dbReference type="SAM" id="SignalP"/>
    </source>
</evidence>
<organism evidence="2 3">
    <name type="scientific">Hymenobacter frigidus</name>
    <dbReference type="NCBI Taxonomy" id="1524095"/>
    <lineage>
        <taxon>Bacteria</taxon>
        <taxon>Pseudomonadati</taxon>
        <taxon>Bacteroidota</taxon>
        <taxon>Cytophagia</taxon>
        <taxon>Cytophagales</taxon>
        <taxon>Hymenobacteraceae</taxon>
        <taxon>Hymenobacter</taxon>
    </lineage>
</organism>
<dbReference type="PANTHER" id="PTHR33361:SF15">
    <property type="entry name" value="DUF885 FAMILY LIPOPROTEIN"/>
    <property type="match status" value="1"/>
</dbReference>
<dbReference type="InterPro" id="IPR010281">
    <property type="entry name" value="DUF885"/>
</dbReference>
<gene>
    <name evidence="2" type="ORF">GCM10011495_19750</name>
</gene>
<name>A0ABQ2A5S2_9BACT</name>
<sequence length="589" mass="66654">MKLRYLPLLALTLAGCSQADKSGTAATDSDARFDAFKGQFIEALWRQNPDYASSQGYHRYDSLLVIPNAAQRQSDDAFTRKYLAALGTFGPDSLSPNNQIDLRLLRNELRAERWYADTLKTWQWNPAGYNLGASVGDLLAGRHFRLDRRLRNISDKISHAADFYAAAKANISNPTREHTELAIKQNAGGLTVFSSALADSVRKSGLSEAEKKTITDRIMATRAAVQGYLDFLKSDVLPKGKFRSFRIGRELFDQKFAYDIQSHFTATEIYQQALTHKAELLHDMGRRAARLYPKYFSGQKAPADTLALITAVVNQLTLKHAPRDGFVDAVKRQIPTLVAFVNDKKLLTQDPSKPLVVRETPLYMRGSGAGASVSAPGPYDKGANTYYNVEPLPTEWTPAQAESYLREYNDYTLQILNIHEAIPGHYTQLVYANRSPSLVKSIFGNGAMIEGWAVYSERMMLENGYGNNSDEMWLLWDKWNMRVTLNTVIDHAIQVDNMSENDVVTLLRRDGFQEEAEARGKWLRATLSQVQLSSYFTGYTEIYALREELKRERGKEFDLKNFHEQFLSYGSAPVKYIRELMLRPNQSNQ</sequence>
<dbReference type="PANTHER" id="PTHR33361">
    <property type="entry name" value="GLR0591 PROTEIN"/>
    <property type="match status" value="1"/>
</dbReference>
<keyword evidence="3" id="KW-1185">Reference proteome</keyword>
<dbReference type="Proteomes" id="UP000637774">
    <property type="component" value="Unassembled WGS sequence"/>
</dbReference>
<dbReference type="PROSITE" id="PS51257">
    <property type="entry name" value="PROKAR_LIPOPROTEIN"/>
    <property type="match status" value="1"/>
</dbReference>
<reference evidence="3" key="1">
    <citation type="journal article" date="2019" name="Int. J. Syst. Evol. Microbiol.">
        <title>The Global Catalogue of Microorganisms (GCM) 10K type strain sequencing project: providing services to taxonomists for standard genome sequencing and annotation.</title>
        <authorList>
            <consortium name="The Broad Institute Genomics Platform"/>
            <consortium name="The Broad Institute Genome Sequencing Center for Infectious Disease"/>
            <person name="Wu L."/>
            <person name="Ma J."/>
        </authorList>
    </citation>
    <scope>NUCLEOTIDE SEQUENCE [LARGE SCALE GENOMIC DNA]</scope>
    <source>
        <strain evidence="3">CGMCC 1.14966</strain>
    </source>
</reference>
<evidence type="ECO:0008006" key="4">
    <source>
        <dbReference type="Google" id="ProtNLM"/>
    </source>
</evidence>
<proteinExistence type="predicted"/>
<dbReference type="RefSeq" id="WP_188561901.1">
    <property type="nucleotide sequence ID" value="NZ_BMGY01000015.1"/>
</dbReference>
<comment type="caution">
    <text evidence="2">The sequence shown here is derived from an EMBL/GenBank/DDBJ whole genome shotgun (WGS) entry which is preliminary data.</text>
</comment>
<evidence type="ECO:0000313" key="3">
    <source>
        <dbReference type="Proteomes" id="UP000637774"/>
    </source>
</evidence>
<dbReference type="Pfam" id="PF05960">
    <property type="entry name" value="DUF885"/>
    <property type="match status" value="1"/>
</dbReference>
<accession>A0ABQ2A5S2</accession>
<feature type="signal peptide" evidence="1">
    <location>
        <begin position="1"/>
        <end position="19"/>
    </location>
</feature>
<feature type="chain" id="PRO_5046454940" description="DUF885 domain-containing protein" evidence="1">
    <location>
        <begin position="20"/>
        <end position="589"/>
    </location>
</feature>
<evidence type="ECO:0000313" key="2">
    <source>
        <dbReference type="EMBL" id="GGH85459.1"/>
    </source>
</evidence>
<protein>
    <recommendedName>
        <fullName evidence="4">DUF885 domain-containing protein</fullName>
    </recommendedName>
</protein>
<keyword evidence="1" id="KW-0732">Signal</keyword>